<dbReference type="Pfam" id="PF10518">
    <property type="entry name" value="TAT_signal"/>
    <property type="match status" value="1"/>
</dbReference>
<evidence type="ECO:0000259" key="1">
    <source>
        <dbReference type="Pfam" id="PF01261"/>
    </source>
</evidence>
<dbReference type="OrthoDB" id="9810637at2"/>
<reference evidence="3" key="1">
    <citation type="submission" date="2016-12" db="EMBL/GenBank/DDBJ databases">
        <title>Comparative genomics of four Isosphaeraceae planctomycetes: a common pool of plasmids and glycoside hydrolase genes.</title>
        <authorList>
            <person name="Ivanova A."/>
        </authorList>
    </citation>
    <scope>NUCLEOTIDE SEQUENCE [LARGE SCALE GENOMIC DNA]</scope>
    <source>
        <strain evidence="3">PX4</strain>
    </source>
</reference>
<dbReference type="EMBL" id="CP019082">
    <property type="protein sequence ID" value="APW62927.1"/>
    <property type="molecule type" value="Genomic_DNA"/>
</dbReference>
<dbReference type="Gene3D" id="3.20.20.150">
    <property type="entry name" value="Divalent-metal-dependent TIM barrel enzymes"/>
    <property type="match status" value="1"/>
</dbReference>
<dbReference type="PANTHER" id="PTHR12110">
    <property type="entry name" value="HYDROXYPYRUVATE ISOMERASE"/>
    <property type="match status" value="1"/>
</dbReference>
<dbReference type="STRING" id="1387353.BSF38_04483"/>
<sequence length="326" mass="35233">MNDMPLNRRSFLQGAVAGGAALGLGLGLNGSILRAGEVTGSPKPGKIGPFKISLAEWSLHRALRAKELDNLDFPKVAREQYGIEGVEFVNQFFKDKAHDSVYLKDLKKRADDQGVTCVLIMIDGEGDLSAPEKEARARAVDNHKKWVDAAAALGCHAIRVNTGEHYSPTDVKDVSEACAILSDYGAQHKIHVICENHGGPSSNPDALLALMKAVNGTKTVATGANFGTLPDFGNFPQKDGKYSIDVYDAIARMMPYAHGVSAKSYDFDDKGRESKLDFARIMKIVSDAGYDGWVGIEYEGNRLGEPEGIKATKKLLEEVRSSGYTG</sequence>
<evidence type="ECO:0000313" key="2">
    <source>
        <dbReference type="EMBL" id="APW62927.1"/>
    </source>
</evidence>
<dbReference type="Pfam" id="PF01261">
    <property type="entry name" value="AP_endonuc_2"/>
    <property type="match status" value="1"/>
</dbReference>
<dbReference type="SUPFAM" id="SSF51658">
    <property type="entry name" value="Xylose isomerase-like"/>
    <property type="match status" value="1"/>
</dbReference>
<accession>A0A1U7CVE7</accession>
<dbReference type="InterPro" id="IPR050312">
    <property type="entry name" value="IolE/XylAMocC-like"/>
</dbReference>
<dbReference type="InterPro" id="IPR019546">
    <property type="entry name" value="TAT_signal_bac_arc"/>
</dbReference>
<organism evidence="2 3">
    <name type="scientific">Paludisphaera borealis</name>
    <dbReference type="NCBI Taxonomy" id="1387353"/>
    <lineage>
        <taxon>Bacteria</taxon>
        <taxon>Pseudomonadati</taxon>
        <taxon>Planctomycetota</taxon>
        <taxon>Planctomycetia</taxon>
        <taxon>Isosphaerales</taxon>
        <taxon>Isosphaeraceae</taxon>
        <taxon>Paludisphaera</taxon>
    </lineage>
</organism>
<evidence type="ECO:0000313" key="3">
    <source>
        <dbReference type="Proteomes" id="UP000186309"/>
    </source>
</evidence>
<dbReference type="PANTHER" id="PTHR12110:SF53">
    <property type="entry name" value="BLR5974 PROTEIN"/>
    <property type="match status" value="1"/>
</dbReference>
<dbReference type="RefSeq" id="WP_076349352.1">
    <property type="nucleotide sequence ID" value="NZ_CP019082.1"/>
</dbReference>
<name>A0A1U7CVE7_9BACT</name>
<protein>
    <recommendedName>
        <fullName evidence="1">Xylose isomerase-like TIM barrel domain-containing protein</fullName>
    </recommendedName>
</protein>
<dbReference type="KEGG" id="pbor:BSF38_04483"/>
<dbReference type="Proteomes" id="UP000186309">
    <property type="component" value="Chromosome"/>
</dbReference>
<dbReference type="InterPro" id="IPR036237">
    <property type="entry name" value="Xyl_isomerase-like_sf"/>
</dbReference>
<proteinExistence type="predicted"/>
<feature type="domain" description="Xylose isomerase-like TIM barrel" evidence="1">
    <location>
        <begin position="80"/>
        <end position="316"/>
    </location>
</feature>
<dbReference type="InterPro" id="IPR006311">
    <property type="entry name" value="TAT_signal"/>
</dbReference>
<keyword evidence="3" id="KW-1185">Reference proteome</keyword>
<dbReference type="NCBIfam" id="TIGR01409">
    <property type="entry name" value="TAT_signal_seq"/>
    <property type="match status" value="1"/>
</dbReference>
<dbReference type="PROSITE" id="PS51318">
    <property type="entry name" value="TAT"/>
    <property type="match status" value="1"/>
</dbReference>
<dbReference type="AlphaFoldDB" id="A0A1U7CVE7"/>
<gene>
    <name evidence="2" type="ORF">BSF38_04483</name>
</gene>
<dbReference type="InterPro" id="IPR013022">
    <property type="entry name" value="Xyl_isomerase-like_TIM-brl"/>
</dbReference>